<gene>
    <name evidence="7" type="primary">cbiA</name>
    <name evidence="10" type="ORF">RIF25_11965</name>
</gene>
<dbReference type="EMBL" id="JAVMIP010000013">
    <property type="protein sequence ID" value="MDS3861522.1"/>
    <property type="molecule type" value="Genomic_DNA"/>
</dbReference>
<keyword evidence="2 7" id="KW-0436">Ligase</keyword>
<evidence type="ECO:0000256" key="1">
    <source>
        <dbReference type="ARBA" id="ARBA00001946"/>
    </source>
</evidence>
<comment type="cofactor">
    <cofactor evidence="1 7">
        <name>Mg(2+)</name>
        <dbReference type="ChEBI" id="CHEBI:18420"/>
    </cofactor>
</comment>
<feature type="domain" description="CobB/CobQ-like glutamine amidotransferase" evidence="9">
    <location>
        <begin position="288"/>
        <end position="477"/>
    </location>
</feature>
<keyword evidence="7" id="KW-0169">Cobalamin biosynthesis</keyword>
<feature type="site" description="Increases nucleophilicity of active site Cys" evidence="7">
    <location>
        <position position="473"/>
    </location>
</feature>
<dbReference type="GO" id="GO:0009236">
    <property type="term" value="P:cobalamin biosynthetic process"/>
    <property type="evidence" value="ECO:0007669"/>
    <property type="project" value="UniProtKB-UniRule"/>
</dbReference>
<name>A0AAE4K028_9CYAN</name>
<organism evidence="10 11">
    <name type="scientific">Pseudocalidococcus azoricus BACA0444</name>
    <dbReference type="NCBI Taxonomy" id="2918990"/>
    <lineage>
        <taxon>Bacteria</taxon>
        <taxon>Bacillati</taxon>
        <taxon>Cyanobacteriota</taxon>
        <taxon>Cyanophyceae</taxon>
        <taxon>Acaryochloridales</taxon>
        <taxon>Thermosynechococcaceae</taxon>
        <taxon>Pseudocalidococcus</taxon>
        <taxon>Pseudocalidococcus azoricus</taxon>
    </lineage>
</organism>
<keyword evidence="6 7" id="KW-0315">Glutamine amidotransferase</keyword>
<comment type="miscellaneous">
    <text evidence="7">The a and c carboxylates of cobyrinate are activated for nucleophilic attack via formation of a phosphorylated intermediate by ATP. CbiA catalyzes first the amidation of the c-carboxylate, and then that of the a-carboxylate.</text>
</comment>
<comment type="similarity">
    <text evidence="7">Belongs to the CobB/CbiA family.</text>
</comment>
<keyword evidence="11" id="KW-1185">Reference proteome</keyword>
<evidence type="ECO:0000256" key="4">
    <source>
        <dbReference type="ARBA" id="ARBA00022840"/>
    </source>
</evidence>
<evidence type="ECO:0000256" key="2">
    <source>
        <dbReference type="ARBA" id="ARBA00022598"/>
    </source>
</evidence>
<dbReference type="InterPro" id="IPR011698">
    <property type="entry name" value="GATase_3"/>
</dbReference>
<comment type="catalytic activity">
    <reaction evidence="7">
        <text>cob(II)yrinate + 2 L-glutamine + 2 ATP + 2 H2O = cob(II)yrinate a,c diamide + 2 L-glutamate + 2 ADP + 2 phosphate + 2 H(+)</text>
        <dbReference type="Rhea" id="RHEA:26289"/>
        <dbReference type="ChEBI" id="CHEBI:15377"/>
        <dbReference type="ChEBI" id="CHEBI:15378"/>
        <dbReference type="ChEBI" id="CHEBI:29985"/>
        <dbReference type="ChEBI" id="CHEBI:30616"/>
        <dbReference type="ChEBI" id="CHEBI:43474"/>
        <dbReference type="ChEBI" id="CHEBI:58359"/>
        <dbReference type="ChEBI" id="CHEBI:58537"/>
        <dbReference type="ChEBI" id="CHEBI:58894"/>
        <dbReference type="ChEBI" id="CHEBI:456216"/>
        <dbReference type="EC" id="6.3.5.11"/>
    </reaction>
</comment>
<evidence type="ECO:0000256" key="7">
    <source>
        <dbReference type="HAMAP-Rule" id="MF_00027"/>
    </source>
</evidence>
<evidence type="ECO:0000259" key="9">
    <source>
        <dbReference type="Pfam" id="PF07685"/>
    </source>
</evidence>
<dbReference type="InterPro" id="IPR002586">
    <property type="entry name" value="CobQ/CobB/MinD/ParA_Nub-bd_dom"/>
</dbReference>
<feature type="domain" description="CobQ/CobB/MinD/ParA nucleotide binding" evidence="8">
    <location>
        <begin position="3"/>
        <end position="196"/>
    </location>
</feature>
<dbReference type="Gene3D" id="3.40.50.880">
    <property type="match status" value="1"/>
</dbReference>
<dbReference type="CDD" id="cd05388">
    <property type="entry name" value="CobB_N"/>
    <property type="match status" value="1"/>
</dbReference>
<evidence type="ECO:0000313" key="10">
    <source>
        <dbReference type="EMBL" id="MDS3861522.1"/>
    </source>
</evidence>
<dbReference type="PROSITE" id="PS51274">
    <property type="entry name" value="GATASE_COBBQ"/>
    <property type="match status" value="1"/>
</dbReference>
<dbReference type="Proteomes" id="UP001268256">
    <property type="component" value="Unassembled WGS sequence"/>
</dbReference>
<dbReference type="InterPro" id="IPR004484">
    <property type="entry name" value="CbiA/CobB_synth"/>
</dbReference>
<evidence type="ECO:0000259" key="8">
    <source>
        <dbReference type="Pfam" id="PF01656"/>
    </source>
</evidence>
<evidence type="ECO:0000256" key="5">
    <source>
        <dbReference type="ARBA" id="ARBA00022842"/>
    </source>
</evidence>
<reference evidence="11" key="1">
    <citation type="submission" date="2023-07" db="EMBL/GenBank/DDBJ databases">
        <authorList>
            <person name="Luz R."/>
            <person name="Cordeiro R."/>
            <person name="Fonseca A."/>
            <person name="Goncalves V."/>
        </authorList>
    </citation>
    <scope>NUCLEOTIDE SEQUENCE [LARGE SCALE GENOMIC DNA]</scope>
    <source>
        <strain evidence="11">BACA0444</strain>
    </source>
</reference>
<evidence type="ECO:0000313" key="11">
    <source>
        <dbReference type="Proteomes" id="UP001268256"/>
    </source>
</evidence>
<dbReference type="GO" id="GO:0005524">
    <property type="term" value="F:ATP binding"/>
    <property type="evidence" value="ECO:0007669"/>
    <property type="project" value="UniProtKB-UniRule"/>
</dbReference>
<comment type="function">
    <text evidence="7">Catalyzes the ATP-dependent amidation of the two carboxylate groups at positions a and c of cobyrinate, using either L-glutamine or ammonia as the nitrogen source.</text>
</comment>
<dbReference type="PANTHER" id="PTHR43873:SF1">
    <property type="entry name" value="COBYRINATE A,C-DIAMIDE SYNTHASE"/>
    <property type="match status" value="1"/>
</dbReference>
<sequence length="499" mass="54899">MALVIAGERSGVGKTTVTLALLAALAQQHSKIIQSFKVGPDYIDPMFHRRLTGRPCRNLDVILTSETYVQDCFAHHTAACDYAVIEGVMGLFDGASSSLINPAIPWDRGSTAHIADLLQLPIVLVVNAGGTSRSIAALVHGYQTYAPQLRIAGVVLNRVSSERHLELLSKALSSLNMPLLGVFYRQADITIPDRHLGLVPTDELPELPALIQRLATLGQASFVWDHLLPLLSPPIPQPLISDLDHSTPKSERLTSKLDISTSELDYPTSELQLASSEPQHQPEAPCRLAIAQDAAFNFYYADNLDILASVGFELVAWSPLKDRELPNNIHGLYLGGGFPEMFAAELSANQSLLQQLHHLISQGLPTYAECGGLMYLCQAIVDFEQHSYPMLGILPTTAQMGKRLTLGYRQIQPNPGLVNALIPDAQIMVGHEFHRSTLTTRPTLPLYHLTNYDGSRPQTEGWQLGNVYASYVHLHFGGCLNVPKRFLELCQTYRQSNHL</sequence>
<dbReference type="Pfam" id="PF01656">
    <property type="entry name" value="CbiA"/>
    <property type="match status" value="1"/>
</dbReference>
<dbReference type="Gene3D" id="3.40.50.300">
    <property type="entry name" value="P-loop containing nucleotide triphosphate hydrolases"/>
    <property type="match status" value="1"/>
</dbReference>
<dbReference type="InterPro" id="IPR029062">
    <property type="entry name" value="Class_I_gatase-like"/>
</dbReference>
<protein>
    <recommendedName>
        <fullName evidence="7">Cobyrinate a,c-diamide synthase</fullName>
        <ecNumber evidence="7">6.3.5.11</ecNumber>
    </recommendedName>
    <alternativeName>
        <fullName evidence="7">Cobyrinic acid a,c-diamide synthetase</fullName>
    </alternativeName>
</protein>
<dbReference type="PANTHER" id="PTHR43873">
    <property type="entry name" value="COBYRINATE A,C-DIAMIDE SYNTHASE"/>
    <property type="match status" value="1"/>
</dbReference>
<keyword evidence="4 7" id="KW-0067">ATP-binding</keyword>
<evidence type="ECO:0000256" key="6">
    <source>
        <dbReference type="ARBA" id="ARBA00022962"/>
    </source>
</evidence>
<comment type="domain">
    <text evidence="7">Comprises of two domains. The C-terminal domain contains the binding site for glutamine and catalyzes the hydrolysis of this substrate to glutamate and ammonia. The N-terminal domain is anticipated to bind ATP and cobyrinate and catalyzes the ultimate synthesis of the diamide product. The ammonia produced via the glutaminase domain is probably translocated to the adjacent domain via a molecular tunnel, where it reacts with an activated intermediate.</text>
</comment>
<dbReference type="SUPFAM" id="SSF52317">
    <property type="entry name" value="Class I glutamine amidotransferase-like"/>
    <property type="match status" value="1"/>
</dbReference>
<comment type="caution">
    <text evidence="10">The sequence shown here is derived from an EMBL/GenBank/DDBJ whole genome shotgun (WGS) entry which is preliminary data.</text>
</comment>
<dbReference type="SUPFAM" id="SSF52540">
    <property type="entry name" value="P-loop containing nucleoside triphosphate hydrolases"/>
    <property type="match status" value="1"/>
</dbReference>
<dbReference type="HAMAP" id="MF_00027">
    <property type="entry name" value="CobB_CbiA"/>
    <property type="match status" value="1"/>
</dbReference>
<keyword evidence="3 7" id="KW-0547">Nucleotide-binding</keyword>
<dbReference type="InterPro" id="IPR027417">
    <property type="entry name" value="P-loop_NTPase"/>
</dbReference>
<feature type="active site" description="Nucleophile" evidence="7">
    <location>
        <position position="370"/>
    </location>
</feature>
<comment type="pathway">
    <text evidence="7">Cofactor biosynthesis; adenosylcobalamin biosynthesis; cob(II)yrinate a,c-diamide from sirohydrochlorin (anaerobic route): step 10/10.</text>
</comment>
<dbReference type="AlphaFoldDB" id="A0AAE4K028"/>
<dbReference type="Pfam" id="PF07685">
    <property type="entry name" value="GATase_3"/>
    <property type="match status" value="1"/>
</dbReference>
<proteinExistence type="inferred from homology"/>
<dbReference type="RefSeq" id="WP_322878763.1">
    <property type="nucleotide sequence ID" value="NZ_JAVMIP010000013.1"/>
</dbReference>
<dbReference type="CDD" id="cd03130">
    <property type="entry name" value="GATase1_CobB"/>
    <property type="match status" value="1"/>
</dbReference>
<dbReference type="EC" id="6.3.5.11" evidence="7"/>
<evidence type="ECO:0000256" key="3">
    <source>
        <dbReference type="ARBA" id="ARBA00022741"/>
    </source>
</evidence>
<keyword evidence="5 7" id="KW-0460">Magnesium</keyword>
<accession>A0AAE4K028</accession>
<dbReference type="GO" id="GO:0042242">
    <property type="term" value="F:cobyrinic acid a,c-diamide synthase activity"/>
    <property type="evidence" value="ECO:0007669"/>
    <property type="project" value="UniProtKB-UniRule"/>
</dbReference>
<dbReference type="NCBIfam" id="NF002204">
    <property type="entry name" value="PRK01077.1"/>
    <property type="match status" value="1"/>
</dbReference>